<dbReference type="Pfam" id="PF02527">
    <property type="entry name" value="GidB"/>
    <property type="match status" value="1"/>
</dbReference>
<keyword evidence="3 4" id="KW-0808">Transferase</keyword>
<dbReference type="InterPro" id="IPR003682">
    <property type="entry name" value="rRNA_ssu_MeTfrase_G"/>
</dbReference>
<dbReference type="NCBIfam" id="TIGR00138">
    <property type="entry name" value="rsmG_gidB"/>
    <property type="match status" value="1"/>
</dbReference>
<dbReference type="EC" id="2.1.1.170" evidence="4"/>
<dbReference type="Gene3D" id="3.40.50.150">
    <property type="entry name" value="Vaccinia Virus protein VP39"/>
    <property type="match status" value="1"/>
</dbReference>
<keyword evidence="2" id="KW-0698">rRNA processing</keyword>
<evidence type="ECO:0000256" key="3">
    <source>
        <dbReference type="ARBA" id="ARBA00022679"/>
    </source>
</evidence>
<evidence type="ECO:0000256" key="1">
    <source>
        <dbReference type="ARBA" id="ARBA00022490"/>
    </source>
</evidence>
<dbReference type="InterPro" id="IPR029063">
    <property type="entry name" value="SAM-dependent_MTases_sf"/>
</dbReference>
<comment type="caution">
    <text evidence="4">The sequence shown here is derived from an EMBL/GenBank/DDBJ whole genome shotgun (WGS) entry which is preliminary data.</text>
</comment>
<dbReference type="PANTHER" id="PTHR31760">
    <property type="entry name" value="S-ADENOSYL-L-METHIONINE-DEPENDENT METHYLTRANSFERASES SUPERFAMILY PROTEIN"/>
    <property type="match status" value="1"/>
</dbReference>
<dbReference type="GO" id="GO:0070043">
    <property type="term" value="F:rRNA (guanine-N7-)-methyltransferase activity"/>
    <property type="evidence" value="ECO:0007669"/>
    <property type="project" value="TreeGrafter"/>
</dbReference>
<sequence length="219" mass="24446">MAGKYRKLLDEGLSSLSLDLDQGQREQLDAYIAELELFNPVYKLVAAQGEDLVIRHIFDSLSGVQTLRALSAAYPSCRIADFGSGAGLPGIPLAIALPSCSFTLVERMGRRVDFLRNALLRASLSDRVQVVDRDLKEVKDRFEIITFRAFHPLADILDVVADLLSEDGYVCAYKAVQEQVEEELVQVKRTCKSSWTANFVPLQVPRLEASRMLCLLQKI</sequence>
<keyword evidence="4" id="KW-0489">Methyltransferase</keyword>
<name>A0A644W667_9ZZZZ</name>
<dbReference type="AlphaFoldDB" id="A0A644W667"/>
<dbReference type="PANTHER" id="PTHR31760:SF0">
    <property type="entry name" value="S-ADENOSYL-L-METHIONINE-DEPENDENT METHYLTRANSFERASES SUPERFAMILY PROTEIN"/>
    <property type="match status" value="1"/>
</dbReference>
<keyword evidence="1" id="KW-0963">Cytoplasm</keyword>
<accession>A0A644W667</accession>
<proteinExistence type="inferred from homology"/>
<gene>
    <name evidence="4" type="primary">rsmG_14</name>
    <name evidence="4" type="ORF">SDC9_45466</name>
</gene>
<evidence type="ECO:0000313" key="4">
    <source>
        <dbReference type="EMBL" id="MPL99249.1"/>
    </source>
</evidence>
<dbReference type="EMBL" id="VSSQ01000655">
    <property type="protein sequence ID" value="MPL99249.1"/>
    <property type="molecule type" value="Genomic_DNA"/>
</dbReference>
<dbReference type="HAMAP" id="MF_00074">
    <property type="entry name" value="16SrRNA_methyltr_G"/>
    <property type="match status" value="1"/>
</dbReference>
<reference evidence="4" key="1">
    <citation type="submission" date="2019-08" db="EMBL/GenBank/DDBJ databases">
        <authorList>
            <person name="Kucharzyk K."/>
            <person name="Murdoch R.W."/>
            <person name="Higgins S."/>
            <person name="Loffler F."/>
        </authorList>
    </citation>
    <scope>NUCLEOTIDE SEQUENCE</scope>
</reference>
<dbReference type="SUPFAM" id="SSF53335">
    <property type="entry name" value="S-adenosyl-L-methionine-dependent methyltransferases"/>
    <property type="match status" value="1"/>
</dbReference>
<organism evidence="4">
    <name type="scientific">bioreactor metagenome</name>
    <dbReference type="NCBI Taxonomy" id="1076179"/>
    <lineage>
        <taxon>unclassified sequences</taxon>
        <taxon>metagenomes</taxon>
        <taxon>ecological metagenomes</taxon>
    </lineage>
</organism>
<dbReference type="PIRSF" id="PIRSF003078">
    <property type="entry name" value="GidB"/>
    <property type="match status" value="1"/>
</dbReference>
<protein>
    <submittedName>
        <fullName evidence="4">Ribosomal RNA small subunit methyltransferase G</fullName>
        <ecNumber evidence="4">2.1.1.170</ecNumber>
    </submittedName>
</protein>
<evidence type="ECO:0000256" key="2">
    <source>
        <dbReference type="ARBA" id="ARBA00022552"/>
    </source>
</evidence>
<dbReference type="GO" id="GO:0005829">
    <property type="term" value="C:cytosol"/>
    <property type="evidence" value="ECO:0007669"/>
    <property type="project" value="TreeGrafter"/>
</dbReference>